<feature type="repeat" description="TPR" evidence="3">
    <location>
        <begin position="29"/>
        <end position="62"/>
    </location>
</feature>
<evidence type="ECO:0000256" key="1">
    <source>
        <dbReference type="ARBA" id="ARBA00022737"/>
    </source>
</evidence>
<keyword evidence="1" id="KW-0677">Repeat</keyword>
<sequence length="224" mass="25054">MSAKGELAKKDQQLLHQLIAAVDENPYDAHRYYDLGSLLVRLQNYPQAEELFLKALNIFMDDAGAQSLLHYGLGNVYYAAGMYEKAIPEFMAVKDHKLQADALLMTAQGYYAQGQYQQAMVFALTASEKAADQSSALSLLADCFLASGDFEQAKKYYEQVLKLLPSDVHANFQRGLIAEVQGQSSANYFAKVKQQDPKYLTEHQERLNEIAALIKSKQGQQAKE</sequence>
<dbReference type="Proteomes" id="UP001055149">
    <property type="component" value="Unassembled WGS sequence"/>
</dbReference>
<dbReference type="SUPFAM" id="SSF48452">
    <property type="entry name" value="TPR-like"/>
    <property type="match status" value="1"/>
</dbReference>
<dbReference type="Pfam" id="PF14559">
    <property type="entry name" value="TPR_19"/>
    <property type="match status" value="1"/>
</dbReference>
<evidence type="ECO:0000313" key="4">
    <source>
        <dbReference type="EMBL" id="GKS81950.1"/>
    </source>
</evidence>
<dbReference type="Gene3D" id="1.25.40.10">
    <property type="entry name" value="Tetratricopeptide repeat domain"/>
    <property type="match status" value="2"/>
</dbReference>
<comment type="caution">
    <text evidence="4">The sequence shown here is derived from an EMBL/GenBank/DDBJ whole genome shotgun (WGS) entry which is preliminary data.</text>
</comment>
<dbReference type="InterPro" id="IPR050498">
    <property type="entry name" value="Ycf3"/>
</dbReference>
<keyword evidence="2 3" id="KW-0802">TPR repeat</keyword>
<evidence type="ECO:0000256" key="2">
    <source>
        <dbReference type="ARBA" id="ARBA00022803"/>
    </source>
</evidence>
<dbReference type="SMART" id="SM00028">
    <property type="entry name" value="TPR"/>
    <property type="match status" value="4"/>
</dbReference>
<accession>A0ABQ5JIT1</accession>
<evidence type="ECO:0000256" key="3">
    <source>
        <dbReference type="PROSITE-ProRule" id="PRU00339"/>
    </source>
</evidence>
<keyword evidence="5" id="KW-1185">Reference proteome</keyword>
<dbReference type="InterPro" id="IPR019734">
    <property type="entry name" value="TPR_rpt"/>
</dbReference>
<evidence type="ECO:0008006" key="6">
    <source>
        <dbReference type="Google" id="ProtNLM"/>
    </source>
</evidence>
<dbReference type="PANTHER" id="PTHR44858:SF1">
    <property type="entry name" value="UDP-N-ACETYLGLUCOSAMINE--PEPTIDE N-ACETYLGLUCOSAMINYLTRANSFERASE SPINDLY-RELATED"/>
    <property type="match status" value="1"/>
</dbReference>
<protein>
    <recommendedName>
        <fullName evidence="6">Tetratricopeptide repeat protein</fullName>
    </recommendedName>
</protein>
<gene>
    <name evidence="4" type="ORF">LPAF129_16360</name>
</gene>
<name>A0ABQ5JIT1_9LACO</name>
<reference evidence="4" key="1">
    <citation type="journal article" date="2022" name="Int. J. Syst. Evol. Microbiol.">
        <title>A novel species of lactic acid bacteria, Ligilactobacillus pabuli sp. nov., isolated from alfalfa silage.</title>
        <authorList>
            <person name="Tohno M."/>
            <person name="Tanizawa Y."/>
            <person name="Sawada H."/>
            <person name="Sakamoto M."/>
            <person name="Ohkuma M."/>
            <person name="Kobayashi H."/>
        </authorList>
    </citation>
    <scope>NUCLEOTIDE SEQUENCE</scope>
    <source>
        <strain evidence="4">AF129</strain>
    </source>
</reference>
<dbReference type="RefSeq" id="WP_244055891.1">
    <property type="nucleotide sequence ID" value="NZ_BQXH01000015.1"/>
</dbReference>
<dbReference type="EMBL" id="BQXH01000015">
    <property type="protein sequence ID" value="GKS81950.1"/>
    <property type="molecule type" value="Genomic_DNA"/>
</dbReference>
<dbReference type="Pfam" id="PF13424">
    <property type="entry name" value="TPR_12"/>
    <property type="match status" value="1"/>
</dbReference>
<proteinExistence type="predicted"/>
<feature type="repeat" description="TPR" evidence="3">
    <location>
        <begin position="134"/>
        <end position="167"/>
    </location>
</feature>
<dbReference type="PROSITE" id="PS50005">
    <property type="entry name" value="TPR"/>
    <property type="match status" value="2"/>
</dbReference>
<organism evidence="4 5">
    <name type="scientific">Ligilactobacillus pabuli</name>
    <dbReference type="NCBI Taxonomy" id="2886039"/>
    <lineage>
        <taxon>Bacteria</taxon>
        <taxon>Bacillati</taxon>
        <taxon>Bacillota</taxon>
        <taxon>Bacilli</taxon>
        <taxon>Lactobacillales</taxon>
        <taxon>Lactobacillaceae</taxon>
        <taxon>Ligilactobacillus</taxon>
    </lineage>
</organism>
<dbReference type="PANTHER" id="PTHR44858">
    <property type="entry name" value="TETRATRICOPEPTIDE REPEAT PROTEIN 6"/>
    <property type="match status" value="1"/>
</dbReference>
<evidence type="ECO:0000313" key="5">
    <source>
        <dbReference type="Proteomes" id="UP001055149"/>
    </source>
</evidence>
<dbReference type="InterPro" id="IPR011990">
    <property type="entry name" value="TPR-like_helical_dom_sf"/>
</dbReference>